<organism evidence="1">
    <name type="scientific">mine drainage metagenome</name>
    <dbReference type="NCBI Taxonomy" id="410659"/>
    <lineage>
        <taxon>unclassified sequences</taxon>
        <taxon>metagenomes</taxon>
        <taxon>ecological metagenomes</taxon>
    </lineage>
</organism>
<comment type="caution">
    <text evidence="1">The sequence shown here is derived from an EMBL/GenBank/DDBJ whole genome shotgun (WGS) entry which is preliminary data.</text>
</comment>
<evidence type="ECO:0008006" key="2">
    <source>
        <dbReference type="Google" id="ProtNLM"/>
    </source>
</evidence>
<name>E6PHU8_9ZZZZ</name>
<proteinExistence type="predicted"/>
<sequence>MTELKETESLKRFKAAAEKVTASSTVSKSAALRALCEAGILKKTKTGYIKRSS</sequence>
<protein>
    <recommendedName>
        <fullName evidence="2">Transcriptional regulator</fullName>
    </recommendedName>
</protein>
<evidence type="ECO:0000313" key="1">
    <source>
        <dbReference type="EMBL" id="CBH76036.1"/>
    </source>
</evidence>
<reference evidence="1" key="1">
    <citation type="submission" date="2009-10" db="EMBL/GenBank/DDBJ databases">
        <title>Diversity of trophic interactions inside an arsenic-rich microbial ecosystem.</title>
        <authorList>
            <person name="Bertin P.N."/>
            <person name="Heinrich-Salmeron A."/>
            <person name="Pelletier E."/>
            <person name="Goulhen-Chollet F."/>
            <person name="Arsene-Ploetze F."/>
            <person name="Gallien S."/>
            <person name="Calteau A."/>
            <person name="Vallenet D."/>
            <person name="Casiot C."/>
            <person name="Chane-Woon-Ming B."/>
            <person name="Giloteaux L."/>
            <person name="Barakat M."/>
            <person name="Bonnefoy V."/>
            <person name="Bruneel O."/>
            <person name="Chandler M."/>
            <person name="Cleiss J."/>
            <person name="Duran R."/>
            <person name="Elbaz-Poulichet F."/>
            <person name="Fonknechten N."/>
            <person name="Lauga B."/>
            <person name="Mornico D."/>
            <person name="Ortet P."/>
            <person name="Schaeffer C."/>
            <person name="Siguier P."/>
            <person name="Alexander Thil Smith A."/>
            <person name="Van Dorsselaer A."/>
            <person name="Weissenbach J."/>
            <person name="Medigue C."/>
            <person name="Le Paslier D."/>
        </authorList>
    </citation>
    <scope>NUCLEOTIDE SEQUENCE</scope>
</reference>
<dbReference type="EMBL" id="CABL01000019">
    <property type="protein sequence ID" value="CBH76036.1"/>
    <property type="molecule type" value="Genomic_DNA"/>
</dbReference>
<accession>E6PHU8</accession>
<gene>
    <name evidence="1" type="ORF">CARN1_0516</name>
</gene>
<dbReference type="AlphaFoldDB" id="E6PHU8"/>